<gene>
    <name evidence="1" type="ORF">AYR66_05760</name>
</gene>
<dbReference type="PANTHER" id="PTHR35370:SF1">
    <property type="entry name" value="TYPE VI SECRETION SYSTEM COMPONENT TSSF1"/>
    <property type="match status" value="1"/>
</dbReference>
<dbReference type="OrthoDB" id="9763676at2"/>
<dbReference type="Pfam" id="PF05947">
    <property type="entry name" value="T6SS_TssF"/>
    <property type="match status" value="1"/>
</dbReference>
<dbReference type="PANTHER" id="PTHR35370">
    <property type="entry name" value="CYTOPLASMIC PROTEIN-RELATED-RELATED"/>
    <property type="match status" value="1"/>
</dbReference>
<dbReference type="Proteomes" id="UP000197535">
    <property type="component" value="Unassembled WGS sequence"/>
</dbReference>
<dbReference type="AlphaFoldDB" id="A0A254T8T9"/>
<evidence type="ECO:0000313" key="2">
    <source>
        <dbReference type="Proteomes" id="UP000197535"/>
    </source>
</evidence>
<organism evidence="1 2">
    <name type="scientific">Noviherbaspirillum denitrificans</name>
    <dbReference type="NCBI Taxonomy" id="1968433"/>
    <lineage>
        <taxon>Bacteria</taxon>
        <taxon>Pseudomonadati</taxon>
        <taxon>Pseudomonadota</taxon>
        <taxon>Betaproteobacteria</taxon>
        <taxon>Burkholderiales</taxon>
        <taxon>Oxalobacteraceae</taxon>
        <taxon>Noviherbaspirillum</taxon>
    </lineage>
</organism>
<accession>A0A254T8T9</accession>
<dbReference type="NCBIfam" id="TIGR03359">
    <property type="entry name" value="VI_chp_6"/>
    <property type="match status" value="1"/>
</dbReference>
<dbReference type="RefSeq" id="WP_088705991.1">
    <property type="nucleotide sequence ID" value="NZ_LSTO01000001.1"/>
</dbReference>
<dbReference type="InterPro" id="IPR010272">
    <property type="entry name" value="T6SS_TssF"/>
</dbReference>
<dbReference type="PIRSF" id="PIRSF028304">
    <property type="entry name" value="UCP028304"/>
    <property type="match status" value="1"/>
</dbReference>
<evidence type="ECO:0000313" key="1">
    <source>
        <dbReference type="EMBL" id="OWW19071.1"/>
    </source>
</evidence>
<proteinExistence type="predicted"/>
<dbReference type="EMBL" id="LSTO01000001">
    <property type="protein sequence ID" value="OWW19071.1"/>
    <property type="molecule type" value="Genomic_DNA"/>
</dbReference>
<protein>
    <submittedName>
        <fullName evidence="1">Type VI secretion system protein ImpG</fullName>
    </submittedName>
</protein>
<keyword evidence="2" id="KW-1185">Reference proteome</keyword>
<name>A0A254T8T9_9BURK</name>
<comment type="caution">
    <text evidence="1">The sequence shown here is derived from an EMBL/GenBank/DDBJ whole genome shotgun (WGS) entry which is preliminary data.</text>
</comment>
<reference evidence="1 2" key="1">
    <citation type="submission" date="2016-02" db="EMBL/GenBank/DDBJ databases">
        <authorList>
            <person name="Wen L."/>
            <person name="He K."/>
            <person name="Yang H."/>
        </authorList>
    </citation>
    <scope>NUCLEOTIDE SEQUENCE [LARGE SCALE GENOMIC DNA]</scope>
    <source>
        <strain evidence="1 2">TSA40</strain>
    </source>
</reference>
<sequence>MLEDLLPYYERELGYLRELSGEFARRYPKIARRLLLEGDQCEDPHVERIIEAFAFLTARIHRKLDDEFPEITEAFMQVLYPHYTRPFPSCTILQFEVDPGTPEIGTRYTVPRHHPAISPPVGGMPCRFRTCYDVDLYPLTLASASIRMASASDYLRRIAPDAAAAITLEFETQGALPLAQLKLDRLRFFLDGEPALMHVLYELLLTRAMRVRVDDGSDNPGRTTTLPAGALSAVGFEPEESLLDTDERTFAGFRLLSEYFAFPDKFLFVDLAGLDAPAVQHAGTRLRVQILLSSFPDSERHNRLSQTLAPHNFRMGCTPAINLFQHAAEPVRLTHHQATYPVLADGRRPLAYEVIAIDSVTSVEKNGTQSAFHDIPPFYSILHHARDEQQRAFWYATREASVREFDKGTDVELAFVDLDFAPQRPDAEVLSINLTCCNRDLPAQLPFGGSASGAHTDFSLPQVSVVKRARPLRKPTPTLRPPGKRGLQWRLVSHLSLNHLSIVEQGKEALQEMLALYNHTASQSPSRQIQGITAIRSQPAVTRVTGRHFSGFVRGMDVTLTIDEQAFVGAGAVLFGSVMERFLALYCGPNSFTRLSLRGAQQEQEIARWPARTGEALVI</sequence>